<keyword evidence="4" id="KW-0804">Transcription</keyword>
<dbReference type="Gene3D" id="1.10.10.10">
    <property type="entry name" value="Winged helix-like DNA-binding domain superfamily/Winged helix DNA-binding domain"/>
    <property type="match status" value="1"/>
</dbReference>
<evidence type="ECO:0000313" key="8">
    <source>
        <dbReference type="Proteomes" id="UP000178606"/>
    </source>
</evidence>
<protein>
    <recommendedName>
        <fullName evidence="9">RNA polymerase sigma-70 region 2 domain-containing protein</fullName>
    </recommendedName>
</protein>
<feature type="domain" description="RNA polymerase sigma factor 70 region 4 type 2" evidence="6">
    <location>
        <begin position="105"/>
        <end position="156"/>
    </location>
</feature>
<evidence type="ECO:0000256" key="1">
    <source>
        <dbReference type="ARBA" id="ARBA00010641"/>
    </source>
</evidence>
<dbReference type="InterPro" id="IPR013324">
    <property type="entry name" value="RNA_pol_sigma_r3/r4-like"/>
</dbReference>
<dbReference type="GO" id="GO:0016987">
    <property type="term" value="F:sigma factor activity"/>
    <property type="evidence" value="ECO:0007669"/>
    <property type="project" value="UniProtKB-KW"/>
</dbReference>
<sequence length="164" mass="18865">MTGVAELETFARRLTEVQSRLWAFVYSLLADADLARDVFQETNRVLWEKRAEYDPSRDFAPWAFGVAKMQVRAARQKLARERLVFDGDVVDRLAETARQDDRQAALAHCLEKLPEAQRELVRRRYSARESIEQIARALDRTANAVAVSIFRLRRALAECIEAQA</sequence>
<dbReference type="InterPro" id="IPR007627">
    <property type="entry name" value="RNA_pol_sigma70_r2"/>
</dbReference>
<dbReference type="Proteomes" id="UP000178606">
    <property type="component" value="Unassembled WGS sequence"/>
</dbReference>
<evidence type="ECO:0000256" key="4">
    <source>
        <dbReference type="ARBA" id="ARBA00023163"/>
    </source>
</evidence>
<dbReference type="Gene3D" id="1.10.1740.10">
    <property type="match status" value="1"/>
</dbReference>
<dbReference type="AlphaFoldDB" id="A0A1F6CRV4"/>
<dbReference type="SUPFAM" id="SSF88946">
    <property type="entry name" value="Sigma2 domain of RNA polymerase sigma factors"/>
    <property type="match status" value="1"/>
</dbReference>
<dbReference type="EMBL" id="MFKF01000172">
    <property type="protein sequence ID" value="OGG51741.1"/>
    <property type="molecule type" value="Genomic_DNA"/>
</dbReference>
<dbReference type="InterPro" id="IPR014284">
    <property type="entry name" value="RNA_pol_sigma-70_dom"/>
</dbReference>
<name>A0A1F6CRV4_HANXR</name>
<evidence type="ECO:0000313" key="7">
    <source>
        <dbReference type="EMBL" id="OGG51741.1"/>
    </source>
</evidence>
<dbReference type="InterPro" id="IPR013249">
    <property type="entry name" value="RNA_pol_sigma70_r4_t2"/>
</dbReference>
<comment type="caution">
    <text evidence="7">The sequence shown here is derived from an EMBL/GenBank/DDBJ whole genome shotgun (WGS) entry which is preliminary data.</text>
</comment>
<dbReference type="NCBIfam" id="TIGR02989">
    <property type="entry name" value="Sig-70_gvs1"/>
    <property type="match status" value="1"/>
</dbReference>
<evidence type="ECO:0008006" key="9">
    <source>
        <dbReference type="Google" id="ProtNLM"/>
    </source>
</evidence>
<evidence type="ECO:0000256" key="2">
    <source>
        <dbReference type="ARBA" id="ARBA00023015"/>
    </source>
</evidence>
<keyword evidence="2" id="KW-0805">Transcription regulation</keyword>
<dbReference type="PANTHER" id="PTHR43133:SF51">
    <property type="entry name" value="RNA POLYMERASE SIGMA FACTOR"/>
    <property type="match status" value="1"/>
</dbReference>
<proteinExistence type="inferred from homology"/>
<reference evidence="7 8" key="1">
    <citation type="journal article" date="2016" name="Nat. Commun.">
        <title>Thousands of microbial genomes shed light on interconnected biogeochemical processes in an aquifer system.</title>
        <authorList>
            <person name="Anantharaman K."/>
            <person name="Brown C.T."/>
            <person name="Hug L.A."/>
            <person name="Sharon I."/>
            <person name="Castelle C.J."/>
            <person name="Probst A.J."/>
            <person name="Thomas B.C."/>
            <person name="Singh A."/>
            <person name="Wilkins M.J."/>
            <person name="Karaoz U."/>
            <person name="Brodie E.L."/>
            <person name="Williams K.H."/>
            <person name="Hubbard S.S."/>
            <person name="Banfield J.F."/>
        </authorList>
    </citation>
    <scope>NUCLEOTIDE SEQUENCE [LARGE SCALE GENOMIC DNA]</scope>
    <source>
        <strain evidence="8">RIFCSPLOWO2_12_FULL_64_10</strain>
    </source>
</reference>
<evidence type="ECO:0000256" key="3">
    <source>
        <dbReference type="ARBA" id="ARBA00023082"/>
    </source>
</evidence>
<dbReference type="InterPro" id="IPR039425">
    <property type="entry name" value="RNA_pol_sigma-70-like"/>
</dbReference>
<gene>
    <name evidence="7" type="ORF">A3F84_07605</name>
</gene>
<dbReference type="SUPFAM" id="SSF88659">
    <property type="entry name" value="Sigma3 and sigma4 domains of RNA polymerase sigma factors"/>
    <property type="match status" value="1"/>
</dbReference>
<evidence type="ECO:0000259" key="5">
    <source>
        <dbReference type="Pfam" id="PF04542"/>
    </source>
</evidence>
<evidence type="ECO:0000259" key="6">
    <source>
        <dbReference type="Pfam" id="PF08281"/>
    </source>
</evidence>
<dbReference type="GO" id="GO:0003677">
    <property type="term" value="F:DNA binding"/>
    <property type="evidence" value="ECO:0007669"/>
    <property type="project" value="InterPro"/>
</dbReference>
<dbReference type="InterPro" id="IPR013325">
    <property type="entry name" value="RNA_pol_sigma_r2"/>
</dbReference>
<dbReference type="InterPro" id="IPR036388">
    <property type="entry name" value="WH-like_DNA-bd_sf"/>
</dbReference>
<comment type="similarity">
    <text evidence="1">Belongs to the sigma-70 factor family. ECF subfamily.</text>
</comment>
<dbReference type="Pfam" id="PF04542">
    <property type="entry name" value="Sigma70_r2"/>
    <property type="match status" value="1"/>
</dbReference>
<organism evidence="7 8">
    <name type="scientific">Handelsmanbacteria sp. (strain RIFCSPLOWO2_12_FULL_64_10)</name>
    <dbReference type="NCBI Taxonomy" id="1817868"/>
    <lineage>
        <taxon>Bacteria</taxon>
        <taxon>Candidatus Handelsmaniibacteriota</taxon>
    </lineage>
</organism>
<dbReference type="InterPro" id="IPR014331">
    <property type="entry name" value="RNA_pol_sigma70_ECF_RHOBA"/>
</dbReference>
<dbReference type="PANTHER" id="PTHR43133">
    <property type="entry name" value="RNA POLYMERASE ECF-TYPE SIGMA FACTO"/>
    <property type="match status" value="1"/>
</dbReference>
<feature type="domain" description="RNA polymerase sigma-70 region 2" evidence="5">
    <location>
        <begin position="16"/>
        <end position="78"/>
    </location>
</feature>
<dbReference type="Pfam" id="PF08281">
    <property type="entry name" value="Sigma70_r4_2"/>
    <property type="match status" value="1"/>
</dbReference>
<dbReference type="GO" id="GO:0006352">
    <property type="term" value="P:DNA-templated transcription initiation"/>
    <property type="evidence" value="ECO:0007669"/>
    <property type="project" value="InterPro"/>
</dbReference>
<accession>A0A1F6CRV4</accession>
<keyword evidence="3" id="KW-0731">Sigma factor</keyword>
<dbReference type="NCBIfam" id="TIGR02937">
    <property type="entry name" value="sigma70-ECF"/>
    <property type="match status" value="1"/>
</dbReference>